<comment type="caution">
    <text evidence="1">The sequence shown here is derived from an EMBL/GenBank/DDBJ whole genome shotgun (WGS) entry which is preliminary data.</text>
</comment>
<gene>
    <name evidence="1" type="ORF">RCL2_000286900</name>
</gene>
<evidence type="ECO:0000313" key="1">
    <source>
        <dbReference type="EMBL" id="GES75431.1"/>
    </source>
</evidence>
<organism evidence="1 2">
    <name type="scientific">Rhizophagus clarus</name>
    <dbReference type="NCBI Taxonomy" id="94130"/>
    <lineage>
        <taxon>Eukaryota</taxon>
        <taxon>Fungi</taxon>
        <taxon>Fungi incertae sedis</taxon>
        <taxon>Mucoromycota</taxon>
        <taxon>Glomeromycotina</taxon>
        <taxon>Glomeromycetes</taxon>
        <taxon>Glomerales</taxon>
        <taxon>Glomeraceae</taxon>
        <taxon>Rhizophagus</taxon>
    </lineage>
</organism>
<dbReference type="EMBL" id="BLAL01000016">
    <property type="protein sequence ID" value="GES75431.1"/>
    <property type="molecule type" value="Genomic_DNA"/>
</dbReference>
<sequence length="70" mass="8272">MIDNDILKSKKGKSMTYLMSTLMHEFLSRNINIPRESHITCKSFNKKIPYLMLCGWLILLLTKKLRVRIC</sequence>
<protein>
    <submittedName>
        <fullName evidence="1">Uncharacterized protein</fullName>
    </submittedName>
</protein>
<proteinExistence type="predicted"/>
<evidence type="ECO:0000313" key="2">
    <source>
        <dbReference type="Proteomes" id="UP000615446"/>
    </source>
</evidence>
<name>A0A8H3KWB7_9GLOM</name>
<reference evidence="1" key="1">
    <citation type="submission" date="2019-10" db="EMBL/GenBank/DDBJ databases">
        <title>Conservation and host-specific expression of non-tandemly repeated heterogenous ribosome RNA gene in arbuscular mycorrhizal fungi.</title>
        <authorList>
            <person name="Maeda T."/>
            <person name="Kobayashi Y."/>
            <person name="Nakagawa T."/>
            <person name="Ezawa T."/>
            <person name="Yamaguchi K."/>
            <person name="Bino T."/>
            <person name="Nishimoto Y."/>
            <person name="Shigenobu S."/>
            <person name="Kawaguchi M."/>
        </authorList>
    </citation>
    <scope>NUCLEOTIDE SEQUENCE</scope>
    <source>
        <strain evidence="1">HR1</strain>
    </source>
</reference>
<dbReference type="AlphaFoldDB" id="A0A8H3KWB7"/>
<dbReference type="Proteomes" id="UP000615446">
    <property type="component" value="Unassembled WGS sequence"/>
</dbReference>
<accession>A0A8H3KWB7</accession>